<organism evidence="11 12">
    <name type="scientific">Acidilutibacter cellobiosedens</name>
    <dbReference type="NCBI Taxonomy" id="2507161"/>
    <lineage>
        <taxon>Bacteria</taxon>
        <taxon>Bacillati</taxon>
        <taxon>Bacillota</taxon>
        <taxon>Tissierellia</taxon>
        <taxon>Tissierellales</taxon>
        <taxon>Acidilutibacteraceae</taxon>
        <taxon>Acidilutibacter</taxon>
    </lineage>
</organism>
<name>A0A410QB93_9FIRM</name>
<dbReference type="KEGG" id="spoa:EQM13_05825"/>
<keyword evidence="3" id="KW-0378">Hydrolase</keyword>
<feature type="active site" evidence="7">
    <location>
        <position position="154"/>
    </location>
</feature>
<evidence type="ECO:0000256" key="2">
    <source>
        <dbReference type="ARBA" id="ARBA00022729"/>
    </source>
</evidence>
<dbReference type="InterPro" id="IPR001967">
    <property type="entry name" value="Peptidase_S11_N"/>
</dbReference>
<dbReference type="GO" id="GO:0008360">
    <property type="term" value="P:regulation of cell shape"/>
    <property type="evidence" value="ECO:0007669"/>
    <property type="project" value="UniProtKB-KW"/>
</dbReference>
<evidence type="ECO:0000313" key="11">
    <source>
        <dbReference type="EMBL" id="QAT61138.1"/>
    </source>
</evidence>
<dbReference type="GO" id="GO:0006508">
    <property type="term" value="P:proteolysis"/>
    <property type="evidence" value="ECO:0007669"/>
    <property type="project" value="InterPro"/>
</dbReference>
<keyword evidence="6" id="KW-0961">Cell wall biogenesis/degradation</keyword>
<dbReference type="Pfam" id="PF00768">
    <property type="entry name" value="Peptidase_S11"/>
    <property type="match status" value="1"/>
</dbReference>
<evidence type="ECO:0000256" key="1">
    <source>
        <dbReference type="ARBA" id="ARBA00007164"/>
    </source>
</evidence>
<keyword evidence="4" id="KW-0133">Cell shape</keyword>
<dbReference type="SUPFAM" id="SSF56601">
    <property type="entry name" value="beta-lactamase/transpeptidase-like"/>
    <property type="match status" value="1"/>
</dbReference>
<dbReference type="GO" id="GO:0009002">
    <property type="term" value="F:serine-type D-Ala-D-Ala carboxypeptidase activity"/>
    <property type="evidence" value="ECO:0007669"/>
    <property type="project" value="InterPro"/>
</dbReference>
<dbReference type="PRINTS" id="PR00725">
    <property type="entry name" value="DADACBPTASE1"/>
</dbReference>
<evidence type="ECO:0000259" key="10">
    <source>
        <dbReference type="Pfam" id="PF00768"/>
    </source>
</evidence>
<evidence type="ECO:0000313" key="12">
    <source>
        <dbReference type="Proteomes" id="UP000287969"/>
    </source>
</evidence>
<dbReference type="PANTHER" id="PTHR21581">
    <property type="entry name" value="D-ALANYL-D-ALANINE CARBOXYPEPTIDASE"/>
    <property type="match status" value="1"/>
</dbReference>
<evidence type="ECO:0000256" key="6">
    <source>
        <dbReference type="ARBA" id="ARBA00023316"/>
    </source>
</evidence>
<evidence type="ECO:0000256" key="9">
    <source>
        <dbReference type="RuleBase" id="RU004016"/>
    </source>
</evidence>
<dbReference type="Proteomes" id="UP000287969">
    <property type="component" value="Chromosome"/>
</dbReference>
<evidence type="ECO:0000256" key="8">
    <source>
        <dbReference type="PIRSR" id="PIRSR618044-2"/>
    </source>
</evidence>
<feature type="active site" description="Acyl-ester intermediate" evidence="7">
    <location>
        <position position="94"/>
    </location>
</feature>
<sequence length="320" mass="35158">MPQGYRRRYKKKSKIKGLLKFLLILGIAVFALKIIPGKIMEVKDKHEFKPVQKSTKKIYISPEGIHSSYAILVDLEDKNILMEKNADEKVYPASMTKIMTAIVAIENLPNTNVKVELSPSVFQNLSGSDASVAGFLQGEKVKAIDLLYGALLPSGAECCIGLADYIAGSEETFVDMMNKKAEKLGLDNTHFVNTTGLHDQNHFTTVKDIASLLSYALENETFREIFTSSSHSTSSTNKHPDGITFKSNMFKELGEQTIKEGKILGGKTGYTDEAGLCLASLAESDGKEYILVTAGAEGNHKTEQYNIIDAVTVYNSLENN</sequence>
<reference evidence="12" key="1">
    <citation type="submission" date="2019-01" db="EMBL/GenBank/DDBJ databases">
        <title>Draft genomes of a novel of Sporanaerobacter strains.</title>
        <authorList>
            <person name="Ma S."/>
        </authorList>
    </citation>
    <scope>NUCLEOTIDE SEQUENCE [LARGE SCALE GENOMIC DNA]</scope>
    <source>
        <strain evidence="12">NJN-17</strain>
    </source>
</reference>
<accession>A0A410QB93</accession>
<feature type="active site" description="Proton acceptor" evidence="7">
    <location>
        <position position="97"/>
    </location>
</feature>
<dbReference type="InterPro" id="IPR012338">
    <property type="entry name" value="Beta-lactam/transpept-like"/>
</dbReference>
<dbReference type="InterPro" id="IPR018044">
    <property type="entry name" value="Peptidase_S11"/>
</dbReference>
<comment type="similarity">
    <text evidence="1 9">Belongs to the peptidase S11 family.</text>
</comment>
<gene>
    <name evidence="11" type="ORF">EQM13_05825</name>
</gene>
<dbReference type="PANTHER" id="PTHR21581:SF6">
    <property type="entry name" value="TRAFFICKING PROTEIN PARTICLE COMPLEX SUBUNIT 12"/>
    <property type="match status" value="1"/>
</dbReference>
<dbReference type="GO" id="GO:0071555">
    <property type="term" value="P:cell wall organization"/>
    <property type="evidence" value="ECO:0007669"/>
    <property type="project" value="UniProtKB-KW"/>
</dbReference>
<proteinExistence type="inferred from homology"/>
<keyword evidence="5" id="KW-0573">Peptidoglycan synthesis</keyword>
<dbReference type="GO" id="GO:0009252">
    <property type="term" value="P:peptidoglycan biosynthetic process"/>
    <property type="evidence" value="ECO:0007669"/>
    <property type="project" value="UniProtKB-KW"/>
</dbReference>
<feature type="domain" description="Peptidase S11 D-alanyl-D-alanine carboxypeptidase A N-terminal" evidence="10">
    <location>
        <begin position="61"/>
        <end position="297"/>
    </location>
</feature>
<keyword evidence="11" id="KW-0121">Carboxypeptidase</keyword>
<feature type="binding site" evidence="8">
    <location>
        <position position="267"/>
    </location>
    <ligand>
        <name>substrate</name>
    </ligand>
</feature>
<protein>
    <submittedName>
        <fullName evidence="11">D-alanyl-D-alanine carboxypeptidase</fullName>
    </submittedName>
</protein>
<dbReference type="AlphaFoldDB" id="A0A410QB93"/>
<keyword evidence="2" id="KW-0732">Signal</keyword>
<dbReference type="OrthoDB" id="9791132at2"/>
<keyword evidence="11" id="KW-0645">Protease</keyword>
<dbReference type="RefSeq" id="WP_071140846.1">
    <property type="nucleotide sequence ID" value="NZ_CP035282.1"/>
</dbReference>
<evidence type="ECO:0000256" key="3">
    <source>
        <dbReference type="ARBA" id="ARBA00022801"/>
    </source>
</evidence>
<evidence type="ECO:0000256" key="7">
    <source>
        <dbReference type="PIRSR" id="PIRSR618044-1"/>
    </source>
</evidence>
<dbReference type="EMBL" id="CP035282">
    <property type="protein sequence ID" value="QAT61138.1"/>
    <property type="molecule type" value="Genomic_DNA"/>
</dbReference>
<dbReference type="Gene3D" id="3.40.710.10">
    <property type="entry name" value="DD-peptidase/beta-lactamase superfamily"/>
    <property type="match status" value="1"/>
</dbReference>
<keyword evidence="12" id="KW-1185">Reference proteome</keyword>
<evidence type="ECO:0000256" key="4">
    <source>
        <dbReference type="ARBA" id="ARBA00022960"/>
    </source>
</evidence>
<evidence type="ECO:0000256" key="5">
    <source>
        <dbReference type="ARBA" id="ARBA00022984"/>
    </source>
</evidence>